<dbReference type="Gene3D" id="1.25.40.20">
    <property type="entry name" value="Ankyrin repeat-containing domain"/>
    <property type="match status" value="2"/>
</dbReference>
<dbReference type="SUPFAM" id="SSF48403">
    <property type="entry name" value="Ankyrin repeat"/>
    <property type="match status" value="2"/>
</dbReference>
<comment type="caution">
    <text evidence="3">The sequence shown here is derived from an EMBL/GenBank/DDBJ whole genome shotgun (WGS) entry which is preliminary data.</text>
</comment>
<feature type="transmembrane region" description="Helical" evidence="1">
    <location>
        <begin position="494"/>
        <end position="520"/>
    </location>
</feature>
<dbReference type="EMBL" id="NBSK02000007">
    <property type="protein sequence ID" value="KAJ0196454.1"/>
    <property type="molecule type" value="Genomic_DNA"/>
</dbReference>
<feature type="transmembrane region" description="Helical" evidence="1">
    <location>
        <begin position="454"/>
        <end position="474"/>
    </location>
</feature>
<reference evidence="3 4" key="1">
    <citation type="journal article" date="2017" name="Nat. Commun.">
        <title>Genome assembly with in vitro proximity ligation data and whole-genome triplication in lettuce.</title>
        <authorList>
            <person name="Reyes-Chin-Wo S."/>
            <person name="Wang Z."/>
            <person name="Yang X."/>
            <person name="Kozik A."/>
            <person name="Arikit S."/>
            <person name="Song C."/>
            <person name="Xia L."/>
            <person name="Froenicke L."/>
            <person name="Lavelle D.O."/>
            <person name="Truco M.J."/>
            <person name="Xia R."/>
            <person name="Zhu S."/>
            <person name="Xu C."/>
            <person name="Xu H."/>
            <person name="Xu X."/>
            <person name="Cox K."/>
            <person name="Korf I."/>
            <person name="Meyers B.C."/>
            <person name="Michelmore R.W."/>
        </authorList>
    </citation>
    <scope>NUCLEOTIDE SEQUENCE [LARGE SCALE GENOMIC DNA]</scope>
    <source>
        <strain evidence="4">cv. Salinas</strain>
        <tissue evidence="3">Seedlings</tissue>
    </source>
</reference>
<proteinExistence type="predicted"/>
<keyword evidence="1" id="KW-0812">Transmembrane</keyword>
<feature type="domain" description="PGG" evidence="2">
    <location>
        <begin position="464"/>
        <end position="560"/>
    </location>
</feature>
<keyword evidence="4" id="KW-1185">Reference proteome</keyword>
<sequence length="641" mass="71794">MASTFDRKFNGDLFAALSVGDVYKVIDMCAAMPAGPLHKLTIHGDTVLHIASYHMANDLVLELLRMIPEYQFNLLTVQNEAGKTILHATASNNNTVEAAAEMLRRAPSLLTMTDKLGETPLFCAARYGNTKSFHFFKAEINRRLGEDAASLMGFLRRNNKETILHVAIHSFNFALALDIAKTYPMLIGEKDGDGMTALQLLACKSPRFKRRFEKFFIYKLIDWICLKEIASRVPILKNIKEKRFVIDSTKELATLLIENDASWEETKPMPTQNRVKLHRYGGGSTPSENVSTGNNNKINVTLPTPDSPLILATKSGCTYIVKEILRVYSQAVELIDKDGRNILNVAIQYRRIDIYKAVIEMKYPLMTLRDTIDNEGNSLLHMVAMKATDQLVEMDFRNPALELKDDLLLFESVKNICTSVATSQVNNDGLNATQLFVKNKEKLRIEAKEWMKSTAWGSAGFGLTIATLSFTASYTVPGGLDQNTGHPIMGGKPFFIVFTLANGLSLTFSITSLITFLFILTSSFQFKDFRRSLHYKLLLGLTLVILSVLMMMISFAATLILGNSSKKGQDWTKIILYTVSFLPVTVLIYTTTPLYYMLLKVFKEILGSIIASILPTRDVESRKIMQHRRLPSQAPTTISIG</sequence>
<evidence type="ECO:0000259" key="2">
    <source>
        <dbReference type="Pfam" id="PF13962"/>
    </source>
</evidence>
<evidence type="ECO:0000256" key="1">
    <source>
        <dbReference type="SAM" id="Phobius"/>
    </source>
</evidence>
<dbReference type="InterPro" id="IPR002110">
    <property type="entry name" value="Ankyrin_rpt"/>
</dbReference>
<dbReference type="Gramene" id="rna-gnl|WGS:NBSK|LSAT_7X14740_mrna">
    <property type="protein sequence ID" value="cds-PLY66875.1"/>
    <property type="gene ID" value="gene-LSAT_7X14740"/>
</dbReference>
<keyword evidence="1" id="KW-1133">Transmembrane helix</keyword>
<dbReference type="PANTHER" id="PTHR24177:SF439">
    <property type="entry name" value="ANKYRIN REPEAT-CONTAINING DOMAIN, PGG DOMAIN, ANKYRIN REPEAT-CONTAINING DOMAIN SUPERFAMILY"/>
    <property type="match status" value="1"/>
</dbReference>
<dbReference type="InterPro" id="IPR036770">
    <property type="entry name" value="Ankyrin_rpt-contain_sf"/>
</dbReference>
<protein>
    <recommendedName>
        <fullName evidence="2">PGG domain-containing protein</fullName>
    </recommendedName>
</protein>
<feature type="transmembrane region" description="Helical" evidence="1">
    <location>
        <begin position="541"/>
        <end position="562"/>
    </location>
</feature>
<dbReference type="Pfam" id="PF13962">
    <property type="entry name" value="PGG"/>
    <property type="match status" value="1"/>
</dbReference>
<accession>A0A9R1V067</accession>
<evidence type="ECO:0000313" key="3">
    <source>
        <dbReference type="EMBL" id="KAJ0196454.1"/>
    </source>
</evidence>
<dbReference type="AlphaFoldDB" id="A0A9R1V067"/>
<dbReference type="GO" id="GO:0016020">
    <property type="term" value="C:membrane"/>
    <property type="evidence" value="ECO:0000318"/>
    <property type="project" value="GO_Central"/>
</dbReference>
<organism evidence="3 4">
    <name type="scientific">Lactuca sativa</name>
    <name type="common">Garden lettuce</name>
    <dbReference type="NCBI Taxonomy" id="4236"/>
    <lineage>
        <taxon>Eukaryota</taxon>
        <taxon>Viridiplantae</taxon>
        <taxon>Streptophyta</taxon>
        <taxon>Embryophyta</taxon>
        <taxon>Tracheophyta</taxon>
        <taxon>Spermatophyta</taxon>
        <taxon>Magnoliopsida</taxon>
        <taxon>eudicotyledons</taxon>
        <taxon>Gunneridae</taxon>
        <taxon>Pentapetalae</taxon>
        <taxon>asterids</taxon>
        <taxon>campanulids</taxon>
        <taxon>Asterales</taxon>
        <taxon>Asteraceae</taxon>
        <taxon>Cichorioideae</taxon>
        <taxon>Cichorieae</taxon>
        <taxon>Lactucinae</taxon>
        <taxon>Lactuca</taxon>
    </lineage>
</organism>
<dbReference type="InterPro" id="IPR026961">
    <property type="entry name" value="PGG_dom"/>
</dbReference>
<evidence type="ECO:0000313" key="4">
    <source>
        <dbReference type="Proteomes" id="UP000235145"/>
    </source>
</evidence>
<dbReference type="OrthoDB" id="1923662at2759"/>
<dbReference type="Pfam" id="PF12796">
    <property type="entry name" value="Ank_2"/>
    <property type="match status" value="1"/>
</dbReference>
<feature type="transmembrane region" description="Helical" evidence="1">
    <location>
        <begin position="574"/>
        <end position="598"/>
    </location>
</feature>
<name>A0A9R1V067_LACSA</name>
<gene>
    <name evidence="3" type="ORF">LSAT_V11C700348140</name>
</gene>
<keyword evidence="1" id="KW-0472">Membrane</keyword>
<dbReference type="Proteomes" id="UP000235145">
    <property type="component" value="Unassembled WGS sequence"/>
</dbReference>
<dbReference type="PANTHER" id="PTHR24177">
    <property type="entry name" value="CASKIN"/>
    <property type="match status" value="1"/>
</dbReference>